<dbReference type="SUPFAM" id="SSF53756">
    <property type="entry name" value="UDP-Glycosyltransferase/glycogen phosphorylase"/>
    <property type="match status" value="1"/>
</dbReference>
<evidence type="ECO:0000256" key="7">
    <source>
        <dbReference type="ARBA" id="ARBA00023136"/>
    </source>
</evidence>
<dbReference type="AlphaFoldDB" id="A0AAV1IDD0"/>
<evidence type="ECO:0000256" key="3">
    <source>
        <dbReference type="ARBA" id="ARBA00009481"/>
    </source>
</evidence>
<evidence type="ECO:0000256" key="4">
    <source>
        <dbReference type="ARBA" id="ARBA00022528"/>
    </source>
</evidence>
<evidence type="ECO:0000256" key="1">
    <source>
        <dbReference type="ARBA" id="ARBA00004229"/>
    </source>
</evidence>
<proteinExistence type="inferred from homology"/>
<dbReference type="Proteomes" id="UP001314263">
    <property type="component" value="Unassembled WGS sequence"/>
</dbReference>
<sequence>MRWPKTPYVITSVEMDDAAFPCSNSGPGRSPNFGSLSSSLGRKLGGSADNLKAVAAEAERKLKNEGERIKAEWQHTTSRLQSRFQRHLHTSVGFEDWPHAADAEKSSHNTASGDRRQSRLRRVRTFGDFRRGSRLQSTHEHEEGGGWDLAAAVNNALSKRHTPGPGNPLYLGPAPIPSLKEQQARLLQNDTARKVLNAPKESLRTAKQTLENCQDNLQTLGNLLHKSVAQAQSVHIQTRMIAPEAEQVKPMGSHNSSFATKRGLQTPVKSNPLEAVELNDLVNLEVSDGTDEGADLLRSWFAGFLRSREIAEIDSIIQSEQGRGSRRASSPRRGSTERPMGPLQREAERRRQEQQRRKRSSLRDPGRRIAIYTTASLPWMTGTAVNPLLRAAYLAKDKHRDITLCIPWLAPSDQAIVFNNISFERPEQQEEYVREWARKRTGLPCDFQIRFYPGRYAVEKCSILPVGDPTSYISDKEADVAVLEEPEHLNWYHHGRRWTDKFQHVVGIIHTNYLDYAQREEGGAAKARGMAVVNQIVCRMHCHKIVKLSDAVQELPRSVTEFVHGVPDSFLKVGEAKAKAPEGGEPRFSKGAYFIGKAIWAKGYTELLDLVEKDSATSDMHTHIDCYGYGDDLHELKATAAQKKLPVVFHGARDHLDPSLHSYRVFVNPSTSDVVATTTAEALAMGKWVVVADLPCNQFFKQFSNCLTYRTPDEFSAQLKTALAEEPRPMRPEERRRLTWEDATERFLDVAELKPGERPKGWEEACDKLTWNAFNSISGLETVRMMSGAGTNTRDNPLNLAEFVPSTDAGGLFDNKLRGGARAQKAS</sequence>
<keyword evidence="7" id="KW-0472">Membrane</keyword>
<feature type="compositionally biased region" description="Basic and acidic residues" evidence="8">
    <location>
        <begin position="345"/>
        <end position="364"/>
    </location>
</feature>
<feature type="region of interest" description="Disordered" evidence="8">
    <location>
        <begin position="316"/>
        <end position="364"/>
    </location>
</feature>
<name>A0AAV1IDD0_9CHLO</name>
<accession>A0AAV1IDD0</accession>
<evidence type="ECO:0000256" key="8">
    <source>
        <dbReference type="SAM" id="MobiDB-lite"/>
    </source>
</evidence>
<organism evidence="9 10">
    <name type="scientific">Coccomyxa viridis</name>
    <dbReference type="NCBI Taxonomy" id="1274662"/>
    <lineage>
        <taxon>Eukaryota</taxon>
        <taxon>Viridiplantae</taxon>
        <taxon>Chlorophyta</taxon>
        <taxon>core chlorophytes</taxon>
        <taxon>Trebouxiophyceae</taxon>
        <taxon>Trebouxiophyceae incertae sedis</taxon>
        <taxon>Coccomyxaceae</taxon>
        <taxon>Coccomyxa</taxon>
    </lineage>
</organism>
<evidence type="ECO:0008006" key="11">
    <source>
        <dbReference type="Google" id="ProtNLM"/>
    </source>
</evidence>
<comment type="similarity">
    <text evidence="3">Belongs to the glycosyltransferase group 1 family. Glycosyltransferase 4 subfamily.</text>
</comment>
<keyword evidence="4" id="KW-0150">Chloroplast</keyword>
<comment type="subcellular location">
    <subcellularLocation>
        <location evidence="2">Membrane</location>
    </subcellularLocation>
    <subcellularLocation>
        <location evidence="1">Plastid</location>
        <location evidence="1">Chloroplast</location>
    </subcellularLocation>
</comment>
<comment type="caution">
    <text evidence="9">The sequence shown here is derived from an EMBL/GenBank/DDBJ whole genome shotgun (WGS) entry which is preliminary data.</text>
</comment>
<dbReference type="Pfam" id="PF13692">
    <property type="entry name" value="Glyco_trans_1_4"/>
    <property type="match status" value="1"/>
</dbReference>
<keyword evidence="6" id="KW-0808">Transferase</keyword>
<dbReference type="Gene3D" id="3.40.50.2000">
    <property type="entry name" value="Glycogen Phosphorylase B"/>
    <property type="match status" value="1"/>
</dbReference>
<evidence type="ECO:0000256" key="6">
    <source>
        <dbReference type="ARBA" id="ARBA00022679"/>
    </source>
</evidence>
<gene>
    <name evidence="9" type="ORF">CVIRNUC_008285</name>
</gene>
<evidence type="ECO:0000256" key="2">
    <source>
        <dbReference type="ARBA" id="ARBA00004370"/>
    </source>
</evidence>
<keyword evidence="10" id="KW-1185">Reference proteome</keyword>
<reference evidence="9 10" key="1">
    <citation type="submission" date="2023-10" db="EMBL/GenBank/DDBJ databases">
        <authorList>
            <person name="Maclean D."/>
            <person name="Macfadyen A."/>
        </authorList>
    </citation>
    <scope>NUCLEOTIDE SEQUENCE [LARGE SCALE GENOMIC DNA]</scope>
</reference>
<keyword evidence="5" id="KW-0934">Plastid</keyword>
<dbReference type="GO" id="GO:0019375">
    <property type="term" value="P:galactolipid biosynthetic process"/>
    <property type="evidence" value="ECO:0007669"/>
    <property type="project" value="TreeGrafter"/>
</dbReference>
<dbReference type="CDD" id="cd01635">
    <property type="entry name" value="Glycosyltransferase_GTB-type"/>
    <property type="match status" value="1"/>
</dbReference>
<dbReference type="EMBL" id="CAUYUE010000011">
    <property type="protein sequence ID" value="CAK0785079.1"/>
    <property type="molecule type" value="Genomic_DNA"/>
</dbReference>
<dbReference type="GO" id="GO:0009707">
    <property type="term" value="C:chloroplast outer membrane"/>
    <property type="evidence" value="ECO:0007669"/>
    <property type="project" value="TreeGrafter"/>
</dbReference>
<evidence type="ECO:0000313" key="9">
    <source>
        <dbReference type="EMBL" id="CAK0785079.1"/>
    </source>
</evidence>
<dbReference type="GO" id="GO:0046481">
    <property type="term" value="F:digalactosyldiacylglycerol synthase activity"/>
    <property type="evidence" value="ECO:0007669"/>
    <property type="project" value="InterPro"/>
</dbReference>
<protein>
    <recommendedName>
        <fullName evidence="11">Digalactosyldiacylglycerol synthase</fullName>
    </recommendedName>
</protein>
<dbReference type="InterPro" id="IPR044525">
    <property type="entry name" value="DGDG1/2"/>
</dbReference>
<evidence type="ECO:0000256" key="5">
    <source>
        <dbReference type="ARBA" id="ARBA00022640"/>
    </source>
</evidence>
<dbReference type="PANTHER" id="PTHR46132:SF1">
    <property type="entry name" value="DIGALACTOSYLDIACYLGLYCEROL SYNTHASE 2, CHLOROPLASTIC"/>
    <property type="match status" value="1"/>
</dbReference>
<evidence type="ECO:0000313" key="10">
    <source>
        <dbReference type="Proteomes" id="UP001314263"/>
    </source>
</evidence>
<dbReference type="PANTHER" id="PTHR46132">
    <property type="entry name" value="DIGALACTOSYLDIACYLGLYCEROL SYNTHASE 2, CHLOROPLASTIC"/>
    <property type="match status" value="1"/>
</dbReference>